<accession>A0A484P1M2</accession>
<protein>
    <submittedName>
        <fullName evidence="1">Uncharacterized protein</fullName>
    </submittedName>
</protein>
<sequence>MLDAENWLSRDVLNDLAAAITGHAEARVRWMRHALADPGALEA</sequence>
<gene>
    <name evidence="1" type="ORF">AMP9_3432</name>
</gene>
<organism evidence="1">
    <name type="scientific">plant metagenome</name>
    <dbReference type="NCBI Taxonomy" id="1297885"/>
    <lineage>
        <taxon>unclassified sequences</taxon>
        <taxon>metagenomes</taxon>
        <taxon>organismal metagenomes</taxon>
    </lineage>
</organism>
<reference evidence="1" key="1">
    <citation type="submission" date="2019-03" db="EMBL/GenBank/DDBJ databases">
        <authorList>
            <person name="Danneels B."/>
        </authorList>
    </citation>
    <scope>NUCLEOTIDE SEQUENCE</scope>
</reference>
<dbReference type="EMBL" id="CAADHY010000014">
    <property type="protein sequence ID" value="VFR19798.1"/>
    <property type="molecule type" value="Genomic_DNA"/>
</dbReference>
<dbReference type="AlphaFoldDB" id="A0A484P1M2"/>
<evidence type="ECO:0000313" key="1">
    <source>
        <dbReference type="EMBL" id="VFR19798.1"/>
    </source>
</evidence>
<proteinExistence type="predicted"/>
<name>A0A484P1M2_9ZZZZ</name>